<protein>
    <submittedName>
        <fullName evidence="4">DNA-processing protein DprA</fullName>
    </submittedName>
</protein>
<dbReference type="InterPro" id="IPR057666">
    <property type="entry name" value="DrpA_SLOG"/>
</dbReference>
<evidence type="ECO:0000256" key="2">
    <source>
        <dbReference type="SAM" id="MobiDB-lite"/>
    </source>
</evidence>
<dbReference type="InterPro" id="IPR003488">
    <property type="entry name" value="DprA"/>
</dbReference>
<feature type="domain" description="Smf/DprA SLOG" evidence="3">
    <location>
        <begin position="92"/>
        <end position="268"/>
    </location>
</feature>
<evidence type="ECO:0000313" key="4">
    <source>
        <dbReference type="EMBL" id="MBI1756772.1"/>
    </source>
</evidence>
<evidence type="ECO:0000259" key="3">
    <source>
        <dbReference type="Pfam" id="PF02481"/>
    </source>
</evidence>
<dbReference type="AlphaFoldDB" id="A0A931LW47"/>
<proteinExistence type="inferred from homology"/>
<accession>A0A931LW47</accession>
<dbReference type="PANTHER" id="PTHR43022:SF1">
    <property type="entry name" value="PROTEIN SMF"/>
    <property type="match status" value="1"/>
</dbReference>
<reference evidence="4" key="1">
    <citation type="submission" date="2020-07" db="EMBL/GenBank/DDBJ databases">
        <title>Huge and variable diversity of episymbiotic CPR bacteria and DPANN archaea in groundwater ecosystems.</title>
        <authorList>
            <person name="He C.Y."/>
            <person name="Keren R."/>
            <person name="Whittaker M."/>
            <person name="Farag I.F."/>
            <person name="Doudna J."/>
            <person name="Cate J.H.D."/>
            <person name="Banfield J.F."/>
        </authorList>
    </citation>
    <scope>NUCLEOTIDE SEQUENCE</scope>
    <source>
        <strain evidence="4">NC_groundwater_17_Pr7_B-0.1um_64_12</strain>
    </source>
</reference>
<dbReference type="SUPFAM" id="SSF102405">
    <property type="entry name" value="MCP/YpsA-like"/>
    <property type="match status" value="1"/>
</dbReference>
<dbReference type="Gene3D" id="3.40.50.450">
    <property type="match status" value="1"/>
</dbReference>
<feature type="region of interest" description="Disordered" evidence="2">
    <location>
        <begin position="327"/>
        <end position="347"/>
    </location>
</feature>
<dbReference type="PANTHER" id="PTHR43022">
    <property type="entry name" value="PROTEIN SMF"/>
    <property type="match status" value="1"/>
</dbReference>
<evidence type="ECO:0000256" key="1">
    <source>
        <dbReference type="ARBA" id="ARBA00006525"/>
    </source>
</evidence>
<dbReference type="GO" id="GO:0009294">
    <property type="term" value="P:DNA-mediated transformation"/>
    <property type="evidence" value="ECO:0007669"/>
    <property type="project" value="InterPro"/>
</dbReference>
<feature type="compositionally biased region" description="Gly residues" evidence="2">
    <location>
        <begin position="337"/>
        <end position="347"/>
    </location>
</feature>
<sequence>MSEQSHTTQLAILLTARWSANGSTPLSNSEFFELRRWMGTAEESAEALLLGNRDLQGCPIERERLDALLHRGLGVFQSIDRWLQAGLWVRSSADAGYPARFAQLKHRAPVLLFGCGDPNAFGDRALAIVGSRNASDERLSKAAEVGRACSQSSITVVSGGAKGVDSAAMAAAVAGRGTVVGILADSLLREAGQKMYREAILDGRMCLMSEVHPEARFDVGTAMARNRLAYACAEATLVVECDPNKGGTWAGAIGALREGKSVYVLQGARAEGLLEAKGAVCLSIEDALQPERLIAGARPPADAQMEPSLFDIEPEVDASQLAPQVISRAVSTRPGGKSRGGGVRPPG</sequence>
<comment type="similarity">
    <text evidence="1">Belongs to the DprA/Smf family.</text>
</comment>
<gene>
    <name evidence="4" type="ORF">HYR64_06660</name>
</gene>
<name>A0A931LW47_FIMGI</name>
<comment type="caution">
    <text evidence="4">The sequence shown here is derived from an EMBL/GenBank/DDBJ whole genome shotgun (WGS) entry which is preliminary data.</text>
</comment>
<dbReference type="Proteomes" id="UP000727962">
    <property type="component" value="Unassembled WGS sequence"/>
</dbReference>
<dbReference type="Pfam" id="PF02481">
    <property type="entry name" value="DNA_processg_A"/>
    <property type="match status" value="1"/>
</dbReference>
<evidence type="ECO:0000313" key="5">
    <source>
        <dbReference type="Proteomes" id="UP000727962"/>
    </source>
</evidence>
<dbReference type="EMBL" id="JACOSL010000039">
    <property type="protein sequence ID" value="MBI1756772.1"/>
    <property type="molecule type" value="Genomic_DNA"/>
</dbReference>
<organism evidence="4 5">
    <name type="scientific">Fimbriimonas ginsengisoli</name>
    <dbReference type="NCBI Taxonomy" id="1005039"/>
    <lineage>
        <taxon>Bacteria</taxon>
        <taxon>Bacillati</taxon>
        <taxon>Armatimonadota</taxon>
        <taxon>Fimbriimonadia</taxon>
        <taxon>Fimbriimonadales</taxon>
        <taxon>Fimbriimonadaceae</taxon>
        <taxon>Fimbriimonas</taxon>
    </lineage>
</organism>